<keyword evidence="1" id="KW-0812">Transmembrane</keyword>
<dbReference type="Pfam" id="PF04612">
    <property type="entry name" value="T2SSM"/>
    <property type="match status" value="1"/>
</dbReference>
<proteinExistence type="predicted"/>
<dbReference type="Gene3D" id="3.30.70.60">
    <property type="match status" value="1"/>
</dbReference>
<dbReference type="InterPro" id="IPR014717">
    <property type="entry name" value="Transl_elong_EF1B/ribsomal_bS6"/>
</dbReference>
<dbReference type="GO" id="GO:0015628">
    <property type="term" value="P:protein secretion by the type II secretion system"/>
    <property type="evidence" value="ECO:0007669"/>
    <property type="project" value="InterPro"/>
</dbReference>
<sequence length="186" mass="20837">MEQLKTLLNDARVWFERLSTRERRMVMATGGAVAAFVVFVIFISFANTANGYRKRTEQKMEKLREVQVLASSYREAAQERQAMEQQLTGGDVRLMSYVEEKATLAGLTVPNMTPKNDVGIGDGQIVESSVELTFTDVDIQKLHDFLSAVERGPGVVKVKNLRLEPHAANETLTAWTTVATYKLKPQ</sequence>
<organism evidence="2 3">
    <name type="scientific">Cystobacter ferrugineus</name>
    <dbReference type="NCBI Taxonomy" id="83449"/>
    <lineage>
        <taxon>Bacteria</taxon>
        <taxon>Pseudomonadati</taxon>
        <taxon>Myxococcota</taxon>
        <taxon>Myxococcia</taxon>
        <taxon>Myxococcales</taxon>
        <taxon>Cystobacterineae</taxon>
        <taxon>Archangiaceae</taxon>
        <taxon>Cystobacter</taxon>
    </lineage>
</organism>
<protein>
    <submittedName>
        <fullName evidence="2">General secretion pathway protein M</fullName>
    </submittedName>
</protein>
<dbReference type="Proteomes" id="UP000182229">
    <property type="component" value="Unassembled WGS sequence"/>
</dbReference>
<evidence type="ECO:0000313" key="2">
    <source>
        <dbReference type="EMBL" id="OJH39415.1"/>
    </source>
</evidence>
<keyword evidence="3" id="KW-1185">Reference proteome</keyword>
<dbReference type="RefSeq" id="WP_071899587.1">
    <property type="nucleotide sequence ID" value="NZ_MPIN01000004.1"/>
</dbReference>
<keyword evidence="1" id="KW-1133">Transmembrane helix</keyword>
<name>A0A1L9BB04_9BACT</name>
<reference evidence="2 3" key="2">
    <citation type="submission" date="2016-12" db="EMBL/GenBank/DDBJ databases">
        <title>Draft Genome Sequence of Cystobacter ferrugineus Strain Cbfe23.</title>
        <authorList>
            <person name="Akbar S."/>
            <person name="Dowd S.E."/>
            <person name="Stevens D.C."/>
        </authorList>
    </citation>
    <scope>NUCLEOTIDE SEQUENCE [LARGE SCALE GENOMIC DNA]</scope>
    <source>
        <strain evidence="2 3">Cbfe23</strain>
    </source>
</reference>
<keyword evidence="1" id="KW-0472">Membrane</keyword>
<dbReference type="OrthoDB" id="5381383at2"/>
<accession>A0A1L9BB04</accession>
<dbReference type="GO" id="GO:0015627">
    <property type="term" value="C:type II protein secretion system complex"/>
    <property type="evidence" value="ECO:0007669"/>
    <property type="project" value="InterPro"/>
</dbReference>
<reference evidence="3" key="1">
    <citation type="submission" date="2016-11" db="EMBL/GenBank/DDBJ databases">
        <authorList>
            <person name="Shukria A."/>
            <person name="Stevens D.C."/>
        </authorList>
    </citation>
    <scope>NUCLEOTIDE SEQUENCE [LARGE SCALE GENOMIC DNA]</scope>
    <source>
        <strain evidence="3">Cbfe23</strain>
    </source>
</reference>
<evidence type="ECO:0000256" key="1">
    <source>
        <dbReference type="SAM" id="Phobius"/>
    </source>
</evidence>
<dbReference type="AlphaFoldDB" id="A0A1L9BB04"/>
<dbReference type="STRING" id="83449.BON30_18080"/>
<comment type="caution">
    <text evidence="2">The sequence shown here is derived from an EMBL/GenBank/DDBJ whole genome shotgun (WGS) entry which is preliminary data.</text>
</comment>
<dbReference type="EMBL" id="MPIN01000004">
    <property type="protein sequence ID" value="OJH39415.1"/>
    <property type="molecule type" value="Genomic_DNA"/>
</dbReference>
<gene>
    <name evidence="2" type="ORF">BON30_18080</name>
</gene>
<dbReference type="InterPro" id="IPR007690">
    <property type="entry name" value="T2SS_GspM"/>
</dbReference>
<feature type="transmembrane region" description="Helical" evidence="1">
    <location>
        <begin position="25"/>
        <end position="46"/>
    </location>
</feature>
<evidence type="ECO:0000313" key="3">
    <source>
        <dbReference type="Proteomes" id="UP000182229"/>
    </source>
</evidence>